<feature type="domain" description="HNH nuclease" evidence="2">
    <location>
        <begin position="118"/>
        <end position="183"/>
    </location>
</feature>
<feature type="region of interest" description="Disordered" evidence="1">
    <location>
        <begin position="313"/>
        <end position="413"/>
    </location>
</feature>
<dbReference type="AlphaFoldDB" id="A0AAN6ZUH4"/>
<proteinExistence type="predicted"/>
<dbReference type="InterPro" id="IPR003615">
    <property type="entry name" value="HNH_nuc"/>
</dbReference>
<reference evidence="3" key="2">
    <citation type="submission" date="2023-05" db="EMBL/GenBank/DDBJ databases">
        <authorList>
            <consortium name="Lawrence Berkeley National Laboratory"/>
            <person name="Steindorff A."/>
            <person name="Hensen N."/>
            <person name="Bonometti L."/>
            <person name="Westerberg I."/>
            <person name="Brannstrom I.O."/>
            <person name="Guillou S."/>
            <person name="Cros-Aarteil S."/>
            <person name="Calhoun S."/>
            <person name="Haridas S."/>
            <person name="Kuo A."/>
            <person name="Mondo S."/>
            <person name="Pangilinan J."/>
            <person name="Riley R."/>
            <person name="Labutti K."/>
            <person name="Andreopoulos B."/>
            <person name="Lipzen A."/>
            <person name="Chen C."/>
            <person name="Yanf M."/>
            <person name="Daum C."/>
            <person name="Ng V."/>
            <person name="Clum A."/>
            <person name="Ohm R."/>
            <person name="Martin F."/>
            <person name="Silar P."/>
            <person name="Natvig D."/>
            <person name="Lalanne C."/>
            <person name="Gautier V."/>
            <person name="Ament-Velasquez S.L."/>
            <person name="Kruys A."/>
            <person name="Hutchinson M.I."/>
            <person name="Powell A.J."/>
            <person name="Barry K."/>
            <person name="Miller A.N."/>
            <person name="Grigoriev I.V."/>
            <person name="Debuchy R."/>
            <person name="Gladieux P."/>
            <person name="Thoren M.H."/>
            <person name="Johannesson H."/>
        </authorList>
    </citation>
    <scope>NUCLEOTIDE SEQUENCE</scope>
    <source>
        <strain evidence="3">CBS 538.74</strain>
    </source>
</reference>
<feature type="compositionally biased region" description="Gly residues" evidence="1">
    <location>
        <begin position="329"/>
        <end position="338"/>
    </location>
</feature>
<gene>
    <name evidence="3" type="ORF">C8A00DRAFT_17191</name>
</gene>
<evidence type="ECO:0000313" key="4">
    <source>
        <dbReference type="Proteomes" id="UP001302745"/>
    </source>
</evidence>
<comment type="caution">
    <text evidence="3">The sequence shown here is derived from an EMBL/GenBank/DDBJ whole genome shotgun (WGS) entry which is preliminary data.</text>
</comment>
<evidence type="ECO:0000259" key="2">
    <source>
        <dbReference type="Pfam" id="PF13391"/>
    </source>
</evidence>
<dbReference type="Pfam" id="PF13391">
    <property type="entry name" value="HNH_2"/>
    <property type="match status" value="1"/>
</dbReference>
<keyword evidence="4" id="KW-1185">Reference proteome</keyword>
<dbReference type="EMBL" id="MU857018">
    <property type="protein sequence ID" value="KAK4151387.1"/>
    <property type="molecule type" value="Genomic_DNA"/>
</dbReference>
<sequence>MPAPIQTAGGIITVVTETRLPPVASASTALGLRQGIISFLHPGYNEPTNVLFRMPRVDHGGRDELQFGVHHRTALAACQTVANNAFDGFLALDATGTQRVDASVPLDGILLASDYYFVISGSDRGNWVVQRAHLVPTNEQAWFARNGMSRYGVDTVVDIDDPANCIPLKSDVHICLDTWAFVLVPKIPRALSTLGSQDSRADPGPNPVPPPAEGTQQQQQQQAEYAVHILAGADPMFSRLHHDIRLPLSRLASASREFLYARFALNILMAAKAFVTAGQRRRVARFMVVEDGRGSELVEEDLDGPALFALYGAGKSRSASPPKRKRGEGIGGGSGGQQGADQEADRSSEEDEGEDDDDDDDDVWERHAREIEEDQRGRPRKRARRRSGSGEEGLGLPLPPTPMGRSEVEKKAQDSFQASLNKFSWHC</sequence>
<feature type="compositionally biased region" description="Acidic residues" evidence="1">
    <location>
        <begin position="348"/>
        <end position="363"/>
    </location>
</feature>
<name>A0AAN6ZUH4_9PEZI</name>
<dbReference type="Proteomes" id="UP001302745">
    <property type="component" value="Unassembled WGS sequence"/>
</dbReference>
<protein>
    <recommendedName>
        <fullName evidence="2">HNH nuclease domain-containing protein</fullName>
    </recommendedName>
</protein>
<reference evidence="3" key="1">
    <citation type="journal article" date="2023" name="Mol. Phylogenet. Evol.">
        <title>Genome-scale phylogeny and comparative genomics of the fungal order Sordariales.</title>
        <authorList>
            <person name="Hensen N."/>
            <person name="Bonometti L."/>
            <person name="Westerberg I."/>
            <person name="Brannstrom I.O."/>
            <person name="Guillou S."/>
            <person name="Cros-Aarteil S."/>
            <person name="Calhoun S."/>
            <person name="Haridas S."/>
            <person name="Kuo A."/>
            <person name="Mondo S."/>
            <person name="Pangilinan J."/>
            <person name="Riley R."/>
            <person name="LaButti K."/>
            <person name="Andreopoulos B."/>
            <person name="Lipzen A."/>
            <person name="Chen C."/>
            <person name="Yan M."/>
            <person name="Daum C."/>
            <person name="Ng V."/>
            <person name="Clum A."/>
            <person name="Steindorff A."/>
            <person name="Ohm R.A."/>
            <person name="Martin F."/>
            <person name="Silar P."/>
            <person name="Natvig D.O."/>
            <person name="Lalanne C."/>
            <person name="Gautier V."/>
            <person name="Ament-Velasquez S.L."/>
            <person name="Kruys A."/>
            <person name="Hutchinson M.I."/>
            <person name="Powell A.J."/>
            <person name="Barry K."/>
            <person name="Miller A.N."/>
            <person name="Grigoriev I.V."/>
            <person name="Debuchy R."/>
            <person name="Gladieux P."/>
            <person name="Hiltunen Thoren M."/>
            <person name="Johannesson H."/>
        </authorList>
    </citation>
    <scope>NUCLEOTIDE SEQUENCE</scope>
    <source>
        <strain evidence="3">CBS 538.74</strain>
    </source>
</reference>
<feature type="compositionally biased region" description="Basic residues" evidence="1">
    <location>
        <begin position="378"/>
        <end position="387"/>
    </location>
</feature>
<feature type="region of interest" description="Disordered" evidence="1">
    <location>
        <begin position="194"/>
        <end position="221"/>
    </location>
</feature>
<evidence type="ECO:0000256" key="1">
    <source>
        <dbReference type="SAM" id="MobiDB-lite"/>
    </source>
</evidence>
<evidence type="ECO:0000313" key="3">
    <source>
        <dbReference type="EMBL" id="KAK4151387.1"/>
    </source>
</evidence>
<feature type="compositionally biased region" description="Basic and acidic residues" evidence="1">
    <location>
        <begin position="364"/>
        <end position="377"/>
    </location>
</feature>
<organism evidence="3 4">
    <name type="scientific">Chaetomidium leptoderma</name>
    <dbReference type="NCBI Taxonomy" id="669021"/>
    <lineage>
        <taxon>Eukaryota</taxon>
        <taxon>Fungi</taxon>
        <taxon>Dikarya</taxon>
        <taxon>Ascomycota</taxon>
        <taxon>Pezizomycotina</taxon>
        <taxon>Sordariomycetes</taxon>
        <taxon>Sordariomycetidae</taxon>
        <taxon>Sordariales</taxon>
        <taxon>Chaetomiaceae</taxon>
        <taxon>Chaetomidium</taxon>
    </lineage>
</organism>
<accession>A0AAN6ZUH4</accession>